<sequence>MWTFTAYENWEEIYNKDFLDYWESLLEISPTAHVFFTPVMMKIWIETYLPLREMEPLFLVGKDGDNEMLFPLVMWKKNWKMAFQKVIVPVGYSDYDYHDPIFKYPIKEKSVFWTELITFLKNKYNKIDAIEFLGIQDMETGSQWHKDDVCPFLDLKDFRNSEDLLKSFSHSLRKDIRRKTKQLEEDFGKLTMREYHTWEEAEVEFNTFMRIHTNRWPNSYKAPLFHEKLLKLGMPAGVVHFTTLDINNKAIAWNLGFEYKKVFYYYMAMGDPEYHRYSPSKVHLFYLINRAVGLNYEIYDHLKGAETYKNGWSSGYKYIYKRYVLNHCLSSYIKESFVGLRKLLGK</sequence>
<evidence type="ECO:0000313" key="2">
    <source>
        <dbReference type="EMBL" id="SUB77990.1"/>
    </source>
</evidence>
<dbReference type="Pfam" id="PF13480">
    <property type="entry name" value="Acetyltransf_6"/>
    <property type="match status" value="1"/>
</dbReference>
<gene>
    <name evidence="2" type="ORF">NCTC13100_01141</name>
</gene>
<dbReference type="EMBL" id="UGTI01000001">
    <property type="protein sequence ID" value="SUB77990.1"/>
    <property type="molecule type" value="Genomic_DNA"/>
</dbReference>
<evidence type="ECO:0000259" key="1">
    <source>
        <dbReference type="Pfam" id="PF13480"/>
    </source>
</evidence>
<evidence type="ECO:0000313" key="3">
    <source>
        <dbReference type="Proteomes" id="UP000254263"/>
    </source>
</evidence>
<dbReference type="Proteomes" id="UP000254263">
    <property type="component" value="Unassembled WGS sequence"/>
</dbReference>
<dbReference type="InterPro" id="IPR016181">
    <property type="entry name" value="Acyl_CoA_acyltransferase"/>
</dbReference>
<organism evidence="2 3">
    <name type="scientific">Porphyromonas macacae</name>
    <dbReference type="NCBI Taxonomy" id="28115"/>
    <lineage>
        <taxon>Bacteria</taxon>
        <taxon>Pseudomonadati</taxon>
        <taxon>Bacteroidota</taxon>
        <taxon>Bacteroidia</taxon>
        <taxon>Bacteroidales</taxon>
        <taxon>Porphyromonadaceae</taxon>
        <taxon>Porphyromonas</taxon>
    </lineage>
</organism>
<dbReference type="AlphaFoldDB" id="A0A379DHX7"/>
<dbReference type="SUPFAM" id="SSF55729">
    <property type="entry name" value="Acyl-CoA N-acyltransferases (Nat)"/>
    <property type="match status" value="1"/>
</dbReference>
<dbReference type="Gene3D" id="3.40.630.30">
    <property type="match status" value="1"/>
</dbReference>
<accession>A0A379DHX7</accession>
<proteinExistence type="predicted"/>
<name>A0A379DHX7_9PORP</name>
<dbReference type="InterPro" id="IPR038740">
    <property type="entry name" value="BioF2-like_GNAT_dom"/>
</dbReference>
<reference evidence="2 3" key="1">
    <citation type="submission" date="2018-06" db="EMBL/GenBank/DDBJ databases">
        <authorList>
            <consortium name="Pathogen Informatics"/>
            <person name="Doyle S."/>
        </authorList>
    </citation>
    <scope>NUCLEOTIDE SEQUENCE [LARGE SCALE GENOMIC DNA]</scope>
    <source>
        <strain evidence="2 3">NCTC13100</strain>
    </source>
</reference>
<protein>
    <submittedName>
        <fullName evidence="2">Protein involved in cellulose biosynthesis (CelD)</fullName>
    </submittedName>
</protein>
<feature type="domain" description="BioF2-like acetyltransferase" evidence="1">
    <location>
        <begin position="171"/>
        <end position="309"/>
    </location>
</feature>
<dbReference type="RefSeq" id="WP_018361192.1">
    <property type="nucleotide sequence ID" value="NZ_UGTI01000001.1"/>
</dbReference>